<gene>
    <name evidence="2" type="ORF">HT99x_007135</name>
    <name evidence="1" type="ORF">HT99x_01686</name>
</gene>
<evidence type="ECO:0000313" key="3">
    <source>
        <dbReference type="Proteomes" id="UP000051497"/>
    </source>
</evidence>
<comment type="caution">
    <text evidence="1">The sequence shown here is derived from an EMBL/GenBank/DDBJ whole genome shotgun (WGS) entry which is preliminary data.</text>
</comment>
<reference evidence="2" key="3">
    <citation type="submission" date="2021-06" db="EMBL/GenBank/DDBJ databases">
        <title>Genomic Description and Analysis of Intracellular Bacteria, Candidatus Berkiella cookevillensis and Candidatus Berkiella aquae.</title>
        <authorList>
            <person name="Kidane D.T."/>
            <person name="Mehari Y.T."/>
            <person name="Rice F.C."/>
            <person name="Arivett B.A."/>
            <person name="Farone A.L."/>
            <person name="Berk S.G."/>
            <person name="Farone M.B."/>
        </authorList>
    </citation>
    <scope>NUCLEOTIDE SEQUENCE</scope>
    <source>
        <strain evidence="2">HT99</strain>
    </source>
</reference>
<accession>A0A0Q9YUI6</accession>
<sequence>MLALFSSPHLSRSFISDNKHGSAPTYQYNDKEWYKTNSNINWANHPNQQWISLGSSHKREHLLFDEDSIIIQNIKSFAIFKCRPHTHDIPTILATVNDILNQLTQQPGKTDKDVESQLNEQVNQLICKKKLETSDSESPVISIDELITRKLLVCRHKAPLAASILGELVRQNILPPGIVRQYRTSLFDDTGKVTGAHAWATFRDQATNELWMCDPRWKYVQNVSKNASEVMKRKYGELATTMMLHRLDALDDAEFQSQSSESSSSESCSVSAVEPHIEFLDDNVQDQYQRLKRDSSLATRFLKATGKKISAKYERRLNELTRIQDLFEKMRHNWEMQSSEKANLLYAYLHNVERMIAAEQNTYHSNLTTLCGLYKYQLYRLFKDTPEQLDSFKDIKRPDSPRCVELIQRANQLIHDEQALPMRLIHG</sequence>
<reference evidence="1" key="1">
    <citation type="submission" date="2015-09" db="EMBL/GenBank/DDBJ databases">
        <title>Draft Genome Sequences of Two Novel Amoeba-resistant Intranuclear Bacteria, Candidatus Berkiella cookevillensis and Candidatus Berkiella aquae.</title>
        <authorList>
            <person name="Mehari Y.T."/>
            <person name="Arivett B.A."/>
            <person name="Farone A.L."/>
            <person name="Gunderson J.H."/>
            <person name="Farone M.B."/>
        </authorList>
    </citation>
    <scope>NUCLEOTIDE SEQUENCE [LARGE SCALE GENOMIC DNA]</scope>
    <source>
        <strain evidence="1">HT99</strain>
    </source>
</reference>
<organism evidence="1">
    <name type="scientific">Candidatus Berkiella aquae</name>
    <dbReference type="NCBI Taxonomy" id="295108"/>
    <lineage>
        <taxon>Bacteria</taxon>
        <taxon>Pseudomonadati</taxon>
        <taxon>Pseudomonadota</taxon>
        <taxon>Gammaproteobacteria</taxon>
        <taxon>Candidatus Berkiellales</taxon>
        <taxon>Candidatus Berkiellaceae</taxon>
        <taxon>Candidatus Berkiella</taxon>
    </lineage>
</organism>
<dbReference type="Proteomes" id="UP000051497">
    <property type="component" value="Unassembled WGS sequence"/>
</dbReference>
<evidence type="ECO:0000313" key="1">
    <source>
        <dbReference type="EMBL" id="KRG21130.1"/>
    </source>
</evidence>
<dbReference type="OrthoDB" id="5654221at2"/>
<dbReference type="RefSeq" id="WP_075066314.1">
    <property type="nucleotide sequence ID" value="NZ_LKAJ02000001.1"/>
</dbReference>
<dbReference type="EMBL" id="LKAJ02000001">
    <property type="protein sequence ID" value="MCS5711202.1"/>
    <property type="molecule type" value="Genomic_DNA"/>
</dbReference>
<proteinExistence type="predicted"/>
<dbReference type="EMBL" id="LKAJ01000006">
    <property type="protein sequence ID" value="KRG21130.1"/>
    <property type="molecule type" value="Genomic_DNA"/>
</dbReference>
<name>A0A0Q9YUI6_9GAMM</name>
<dbReference type="AlphaFoldDB" id="A0A0Q9YUI6"/>
<evidence type="ECO:0000313" key="2">
    <source>
        <dbReference type="EMBL" id="MCS5711202.1"/>
    </source>
</evidence>
<keyword evidence="3" id="KW-1185">Reference proteome</keyword>
<reference evidence="2" key="2">
    <citation type="journal article" date="2016" name="Genome Announc.">
        <title>Draft Genome Sequences of Two Novel Amoeba-Resistant Intranuclear Bacteria, 'Candidatus Berkiella cookevillensis' and 'Candidatus Berkiella aquae'.</title>
        <authorList>
            <person name="Mehari Y.T."/>
            <person name="Arivett B.A."/>
            <person name="Farone A.L."/>
            <person name="Gunderson J.H."/>
            <person name="Farone M.B."/>
        </authorList>
    </citation>
    <scope>NUCLEOTIDE SEQUENCE</scope>
    <source>
        <strain evidence="2">HT99</strain>
    </source>
</reference>
<protein>
    <submittedName>
        <fullName evidence="1">Uncharacterized protein</fullName>
    </submittedName>
</protein>